<organism evidence="1 2">
    <name type="scientific">Ditylenchus destructor</name>
    <dbReference type="NCBI Taxonomy" id="166010"/>
    <lineage>
        <taxon>Eukaryota</taxon>
        <taxon>Metazoa</taxon>
        <taxon>Ecdysozoa</taxon>
        <taxon>Nematoda</taxon>
        <taxon>Chromadorea</taxon>
        <taxon>Rhabditida</taxon>
        <taxon>Tylenchina</taxon>
        <taxon>Tylenchomorpha</taxon>
        <taxon>Sphaerularioidea</taxon>
        <taxon>Anguinidae</taxon>
        <taxon>Anguininae</taxon>
        <taxon>Ditylenchus</taxon>
    </lineage>
</organism>
<evidence type="ECO:0000313" key="2">
    <source>
        <dbReference type="Proteomes" id="UP001201812"/>
    </source>
</evidence>
<dbReference type="AlphaFoldDB" id="A0AAD4N324"/>
<protein>
    <recommendedName>
        <fullName evidence="3">F-box domain-containing protein</fullName>
    </recommendedName>
</protein>
<proteinExistence type="predicted"/>
<name>A0AAD4N324_9BILA</name>
<accession>A0AAD4N324</accession>
<gene>
    <name evidence="1" type="ORF">DdX_09281</name>
</gene>
<sequence length="376" mass="43520">MALSKPNSSSMKTIDEESSSILHKLQVEHLLDVLSCCSRTDLEVLSATSKYLKSLIKEKFSSAPYRAFKGPKGESTEILVIPSTDGALFGLQYEEPYGTYKEMLYEFSTKTWRPLDLIRRNCFYSIAQIRPYLPEDFRAVSFQILISKRVPFIVDDIPIMESISHVWNDRRMRIFLSFRSTNTSDEELEIMNASMELILSSSTKLFSGLDLWITNLFGLSHRINYPSLYALRTVKIERFHFLKCTQFVLDFIRDKAIYPESTTILVLSLLEPKFSRPGSSSRMPEILELMEQLHSNFPTSATPYKFCLVVSFPAQFRPYSTQIYEFREENARTKEVMQLRKISVNNNNESYTGEIFNVLKENEVKPPLIIVERFSA</sequence>
<comment type="caution">
    <text evidence="1">The sequence shown here is derived from an EMBL/GenBank/DDBJ whole genome shotgun (WGS) entry which is preliminary data.</text>
</comment>
<dbReference type="EMBL" id="JAKKPZ010000016">
    <property type="protein sequence ID" value="KAI1713207.1"/>
    <property type="molecule type" value="Genomic_DNA"/>
</dbReference>
<keyword evidence="2" id="KW-1185">Reference proteome</keyword>
<dbReference type="Proteomes" id="UP001201812">
    <property type="component" value="Unassembled WGS sequence"/>
</dbReference>
<evidence type="ECO:0000313" key="1">
    <source>
        <dbReference type="EMBL" id="KAI1713207.1"/>
    </source>
</evidence>
<evidence type="ECO:0008006" key="3">
    <source>
        <dbReference type="Google" id="ProtNLM"/>
    </source>
</evidence>
<reference evidence="1" key="1">
    <citation type="submission" date="2022-01" db="EMBL/GenBank/DDBJ databases">
        <title>Genome Sequence Resource for Two Populations of Ditylenchus destructor, the Migratory Endoparasitic Phytonematode.</title>
        <authorList>
            <person name="Zhang H."/>
            <person name="Lin R."/>
            <person name="Xie B."/>
        </authorList>
    </citation>
    <scope>NUCLEOTIDE SEQUENCE</scope>
    <source>
        <strain evidence="1">BazhouSP</strain>
    </source>
</reference>